<feature type="transmembrane region" description="Helical" evidence="9">
    <location>
        <begin position="131"/>
        <end position="152"/>
    </location>
</feature>
<dbReference type="GO" id="GO:0046983">
    <property type="term" value="F:protein dimerization activity"/>
    <property type="evidence" value="ECO:0007669"/>
    <property type="project" value="InterPro"/>
</dbReference>
<evidence type="ECO:0000256" key="7">
    <source>
        <dbReference type="ARBA" id="ARBA00022840"/>
    </source>
</evidence>
<evidence type="ECO:0000256" key="5">
    <source>
        <dbReference type="ARBA" id="ARBA00022741"/>
    </source>
</evidence>
<dbReference type="Proteomes" id="UP000293291">
    <property type="component" value="Unassembled WGS sequence"/>
</dbReference>
<keyword evidence="9" id="KW-1133">Transmembrane helix</keyword>
<dbReference type="Pfam" id="PF02518">
    <property type="entry name" value="HATPase_c"/>
    <property type="match status" value="1"/>
</dbReference>
<dbReference type="InterPro" id="IPR036890">
    <property type="entry name" value="HATPase_C_sf"/>
</dbReference>
<comment type="catalytic activity">
    <reaction evidence="1">
        <text>ATP + protein L-histidine = ADP + protein N-phospho-L-histidine.</text>
        <dbReference type="EC" id="2.7.13.3"/>
    </reaction>
</comment>
<evidence type="ECO:0000259" key="10">
    <source>
        <dbReference type="PROSITE" id="PS50109"/>
    </source>
</evidence>
<dbReference type="Gene3D" id="3.30.565.10">
    <property type="entry name" value="Histidine kinase-like ATPase, C-terminal domain"/>
    <property type="match status" value="1"/>
</dbReference>
<dbReference type="GO" id="GO:0000155">
    <property type="term" value="F:phosphorelay sensor kinase activity"/>
    <property type="evidence" value="ECO:0007669"/>
    <property type="project" value="InterPro"/>
</dbReference>
<gene>
    <name evidence="11" type="ORF">EUA07_11280</name>
</gene>
<feature type="transmembrane region" description="Helical" evidence="9">
    <location>
        <begin position="198"/>
        <end position="215"/>
    </location>
</feature>
<keyword evidence="4" id="KW-0808">Transferase</keyword>
<dbReference type="AlphaFoldDB" id="A0A4V1RMG0"/>
<evidence type="ECO:0000256" key="9">
    <source>
        <dbReference type="SAM" id="Phobius"/>
    </source>
</evidence>
<evidence type="ECO:0000256" key="3">
    <source>
        <dbReference type="ARBA" id="ARBA00022553"/>
    </source>
</evidence>
<keyword evidence="9" id="KW-0812">Transmembrane</keyword>
<keyword evidence="5" id="KW-0547">Nucleotide-binding</keyword>
<protein>
    <recommendedName>
        <fullName evidence="2">histidine kinase</fullName>
        <ecNumber evidence="2">2.7.13.3</ecNumber>
    </recommendedName>
</protein>
<dbReference type="CDD" id="cd16917">
    <property type="entry name" value="HATPase_UhpB-NarQ-NarX-like"/>
    <property type="match status" value="1"/>
</dbReference>
<dbReference type="EC" id="2.7.13.3" evidence="2"/>
<name>A0A4V1RMG0_9ACTN</name>
<feature type="transmembrane region" description="Helical" evidence="9">
    <location>
        <begin position="241"/>
        <end position="260"/>
    </location>
</feature>
<feature type="transmembrane region" description="Helical" evidence="9">
    <location>
        <begin position="272"/>
        <end position="292"/>
    </location>
</feature>
<comment type="caution">
    <text evidence="11">The sequence shown here is derived from an EMBL/GenBank/DDBJ whole genome shotgun (WGS) entry which is preliminary data.</text>
</comment>
<evidence type="ECO:0000313" key="12">
    <source>
        <dbReference type="Proteomes" id="UP000293291"/>
    </source>
</evidence>
<dbReference type="SMART" id="SM00387">
    <property type="entry name" value="HATPase_c"/>
    <property type="match status" value="1"/>
</dbReference>
<reference evidence="11 12" key="1">
    <citation type="submission" date="2019-01" db="EMBL/GenBank/DDBJ databases">
        <title>Novel species of Nocardioides.</title>
        <authorList>
            <person name="Liu Q."/>
            <person name="Xin Y.-H."/>
        </authorList>
    </citation>
    <scope>NUCLEOTIDE SEQUENCE [LARGE SCALE GENOMIC DNA]</scope>
    <source>
        <strain evidence="11 12">CGMCC 4.6875</strain>
    </source>
</reference>
<feature type="domain" description="Histidine kinase" evidence="10">
    <location>
        <begin position="344"/>
        <end position="524"/>
    </location>
</feature>
<dbReference type="GO" id="GO:0016020">
    <property type="term" value="C:membrane"/>
    <property type="evidence" value="ECO:0007669"/>
    <property type="project" value="InterPro"/>
</dbReference>
<evidence type="ECO:0000256" key="8">
    <source>
        <dbReference type="ARBA" id="ARBA00023012"/>
    </source>
</evidence>
<feature type="transmembrane region" description="Helical" evidence="9">
    <location>
        <begin position="164"/>
        <end position="186"/>
    </location>
</feature>
<sequence length="524" mass="55703">MVVRLDHVGVMVAASGSAHPRGCRTSKGQSTLGPVLVKTDRRTTCATYSARMPVGGTTTRVAPRRAPVLTAAGWAAGAACTAAILGTPYLRFGYHSPELHLMLDSVDACIALLLAYLLVGRLRRTPRLQDLLLVVGLVLLAVVALGVALSASRFAEPARQTIGVWLPVTLRTTAAILVAVAAVAPARSLTRTQVVRGSQVALVGAAAAVALVWLLRNDLPVAVTATPPESAQRPVIDGHPVFLAAQALGAACLLFASLQFTRQARERGEEVLRWLGPGCALLGFARVNYLLFPSLYSGWLYTGDLLRTAGYACLLVGATREIRGYWAARADLAVVEDRRRLARELHDGVVQELSWIKSEARVLSRGAEDASTVQSILDASDRALDEARAAVEALGRDADEPLGYALHRSARDVAERHGARVVVELDDSVQADQHQRHGLARIVREAVGNALKHGGADCVRVTLQATPAGGRLLVQDDGRGFDVATAAYGNGYGLTSMRERAQRLPGACTVTSEPGRGTTVEVTW</sequence>
<dbReference type="EMBL" id="SDWU01000011">
    <property type="protein sequence ID" value="RYC01501.1"/>
    <property type="molecule type" value="Genomic_DNA"/>
</dbReference>
<keyword evidence="7" id="KW-0067">ATP-binding</keyword>
<dbReference type="PANTHER" id="PTHR24421">
    <property type="entry name" value="NITRATE/NITRITE SENSOR PROTEIN NARX-RELATED"/>
    <property type="match status" value="1"/>
</dbReference>
<proteinExistence type="predicted"/>
<dbReference type="InterPro" id="IPR005467">
    <property type="entry name" value="His_kinase_dom"/>
</dbReference>
<accession>A0A4V1RMG0</accession>
<dbReference type="InterPro" id="IPR050482">
    <property type="entry name" value="Sensor_HK_TwoCompSys"/>
</dbReference>
<dbReference type="PROSITE" id="PS50109">
    <property type="entry name" value="HIS_KIN"/>
    <property type="match status" value="1"/>
</dbReference>
<dbReference type="SUPFAM" id="SSF55874">
    <property type="entry name" value="ATPase domain of HSP90 chaperone/DNA topoisomerase II/histidine kinase"/>
    <property type="match status" value="1"/>
</dbReference>
<dbReference type="InterPro" id="IPR011712">
    <property type="entry name" value="Sig_transdc_His_kin_sub3_dim/P"/>
</dbReference>
<keyword evidence="6 11" id="KW-0418">Kinase</keyword>
<evidence type="ECO:0000256" key="6">
    <source>
        <dbReference type="ARBA" id="ARBA00022777"/>
    </source>
</evidence>
<keyword evidence="8" id="KW-0902">Two-component regulatory system</keyword>
<dbReference type="Pfam" id="PF07730">
    <property type="entry name" value="HisKA_3"/>
    <property type="match status" value="1"/>
</dbReference>
<dbReference type="GO" id="GO:0005524">
    <property type="term" value="F:ATP binding"/>
    <property type="evidence" value="ECO:0007669"/>
    <property type="project" value="UniProtKB-KW"/>
</dbReference>
<organism evidence="11 12">
    <name type="scientific">Nocardioides ganghwensis</name>
    <dbReference type="NCBI Taxonomy" id="252230"/>
    <lineage>
        <taxon>Bacteria</taxon>
        <taxon>Bacillati</taxon>
        <taxon>Actinomycetota</taxon>
        <taxon>Actinomycetes</taxon>
        <taxon>Propionibacteriales</taxon>
        <taxon>Nocardioidaceae</taxon>
        <taxon>Nocardioides</taxon>
    </lineage>
</organism>
<keyword evidence="12" id="KW-1185">Reference proteome</keyword>
<evidence type="ECO:0000313" key="11">
    <source>
        <dbReference type="EMBL" id="RYC01501.1"/>
    </source>
</evidence>
<dbReference type="PANTHER" id="PTHR24421:SF10">
    <property type="entry name" value="NITRATE_NITRITE SENSOR PROTEIN NARQ"/>
    <property type="match status" value="1"/>
</dbReference>
<evidence type="ECO:0000256" key="2">
    <source>
        <dbReference type="ARBA" id="ARBA00012438"/>
    </source>
</evidence>
<evidence type="ECO:0000256" key="4">
    <source>
        <dbReference type="ARBA" id="ARBA00022679"/>
    </source>
</evidence>
<keyword evidence="9" id="KW-0472">Membrane</keyword>
<keyword evidence="3" id="KW-0597">Phosphoprotein</keyword>
<dbReference type="OrthoDB" id="144293at2"/>
<evidence type="ECO:0000256" key="1">
    <source>
        <dbReference type="ARBA" id="ARBA00000085"/>
    </source>
</evidence>
<feature type="transmembrane region" description="Helical" evidence="9">
    <location>
        <begin position="68"/>
        <end position="87"/>
    </location>
</feature>
<dbReference type="Gene3D" id="1.20.5.1930">
    <property type="match status" value="1"/>
</dbReference>
<dbReference type="InterPro" id="IPR003594">
    <property type="entry name" value="HATPase_dom"/>
</dbReference>
<feature type="transmembrane region" description="Helical" evidence="9">
    <location>
        <begin position="99"/>
        <end position="119"/>
    </location>
</feature>